<dbReference type="Proteomes" id="UP000216446">
    <property type="component" value="Unassembled WGS sequence"/>
</dbReference>
<sequence length="889" mass="101656">MPRPDTAEHQRLATSEAREADWKNWGPYVADRAWGTVREDYSASGDAWDYFPHEHAHSRAYRWNEDAIAGFCNRMQNVCLGVAMWNEQDAILKERFFGVSGPQGNHGEDVKEHYFYVDGTPTHSYMRMHYAYPQVAYPYEQLVRENLARGYHDPEYELTDAIGDALAEGRYFDVGIEYAKAGENDILCRITATNRAPQAAPLHLLPHVWYRNTWSWGYDDRPKPTLRDASGARGLLRVHGEHRHLGDRWWSVRASGAESAALMFTENETNRERLFGSPSLSPYVKDAFHRAIVDGEADAVNPERRGTKAAAHIHATVAPGESLVVEVRYAPEDHADPFADFDATFRTRIHEADAFYDALQAPGLSDDERNVQRQAFAGLLWSKQFYHYSPKLWLDGDPAFPPPPEARRHGRNHDWTHLYNLDVLSMPDKWEYPWYAAWDLAFHMIPMALLDPEWSKRQLTLLMREWYQHPNGQLPAYEWDFGDVNPPVHAWAVWRVYQIDRDHNGGPDTDFLASAFHKLLLNFTWWVNQKDDEGNNVFQGGFLGLDNIGVFDRSAPLPTGGHLDQADGTAWMAMYCLNMLAISIELARTRPAYEDVATKFFEHFVYIAKAINDEGGPGLWDEDDGFYYDAIETPDGRQTPLKIRSFVGLIPLFAIETLEPDVFEALPRFARRMRWFIENRPELMENLTFLREHGRGDRCLLSIVDETRLRRILARLLDSDQFLSEFGLRSLSKEHEANPYSFSANGETHTVAYEPAESTSGLFGGNSNWRGPIWFPLNYLMIESLQKYDYYYGDALQVEMPTASGETQNLWDVAGDLSRRLTALFLQDASGQRPVHGGVDMLQGEDRVLFYEYFNGDTGAGLGASHQTGWTALVAKLIQQSGGTRKKRR</sequence>
<dbReference type="GO" id="GO:0009311">
    <property type="term" value="P:oligosaccharide metabolic process"/>
    <property type="evidence" value="ECO:0007669"/>
    <property type="project" value="InterPro"/>
</dbReference>
<dbReference type="AlphaFoldDB" id="A0A259U2B5"/>
<dbReference type="EMBL" id="MQWB01000001">
    <property type="protein sequence ID" value="OZC04090.1"/>
    <property type="molecule type" value="Genomic_DNA"/>
</dbReference>
<evidence type="ECO:0000313" key="2">
    <source>
        <dbReference type="EMBL" id="OZC04090.1"/>
    </source>
</evidence>
<protein>
    <submittedName>
        <fullName evidence="2">Glucosidase</fullName>
    </submittedName>
</protein>
<dbReference type="InterPro" id="IPR004888">
    <property type="entry name" value="Glycoside_hydrolase_63"/>
</dbReference>
<dbReference type="InterPro" id="IPR008928">
    <property type="entry name" value="6-hairpin_glycosidase_sf"/>
</dbReference>
<gene>
    <name evidence="2" type="ORF">BSZ36_14520</name>
</gene>
<dbReference type="InParanoid" id="A0A259U2B5"/>
<dbReference type="Gene3D" id="1.50.10.10">
    <property type="match status" value="1"/>
</dbReference>
<dbReference type="OrthoDB" id="9781878at2"/>
<organism evidence="2 3">
    <name type="scientific">Rubricoccus marinus</name>
    <dbReference type="NCBI Taxonomy" id="716817"/>
    <lineage>
        <taxon>Bacteria</taxon>
        <taxon>Pseudomonadati</taxon>
        <taxon>Rhodothermota</taxon>
        <taxon>Rhodothermia</taxon>
        <taxon>Rhodothermales</taxon>
        <taxon>Rubricoccaceae</taxon>
        <taxon>Rubricoccus</taxon>
    </lineage>
</organism>
<evidence type="ECO:0000313" key="3">
    <source>
        <dbReference type="Proteomes" id="UP000216446"/>
    </source>
</evidence>
<reference evidence="2 3" key="1">
    <citation type="submission" date="2016-11" db="EMBL/GenBank/DDBJ databases">
        <title>Study of marine rhodopsin-containing bacteria.</title>
        <authorList>
            <person name="Yoshizawa S."/>
            <person name="Kumagai Y."/>
            <person name="Kogure K."/>
        </authorList>
    </citation>
    <scope>NUCLEOTIDE SEQUENCE [LARGE SCALE GENOMIC DNA]</scope>
    <source>
        <strain evidence="2 3">SG-29</strain>
    </source>
</reference>
<name>A0A259U2B5_9BACT</name>
<dbReference type="PANTHER" id="PTHR10412">
    <property type="entry name" value="MANNOSYL-OLIGOSACCHARIDE GLUCOSIDASE"/>
    <property type="match status" value="1"/>
</dbReference>
<accession>A0A259U2B5</accession>
<evidence type="ECO:0000259" key="1">
    <source>
        <dbReference type="Pfam" id="PF22422"/>
    </source>
</evidence>
<dbReference type="PANTHER" id="PTHR10412:SF10">
    <property type="entry name" value="GLYCOSYL HYDROLASE FAMILY 63 C-TERMINAL DOMAIN-CONTAINING PROTEIN"/>
    <property type="match status" value="1"/>
</dbReference>
<feature type="domain" description="Mannosylglycerate hydrolase MGH1-like glycoside hydrolase" evidence="1">
    <location>
        <begin position="432"/>
        <end position="537"/>
    </location>
</feature>
<dbReference type="Pfam" id="PF22422">
    <property type="entry name" value="MGH1-like_GH"/>
    <property type="match status" value="2"/>
</dbReference>
<proteinExistence type="predicted"/>
<dbReference type="GO" id="GO:0004573">
    <property type="term" value="F:Glc3Man9GlcNAc2 oligosaccharide glucosidase activity"/>
    <property type="evidence" value="ECO:0007669"/>
    <property type="project" value="InterPro"/>
</dbReference>
<feature type="domain" description="Mannosylglycerate hydrolase MGH1-like glycoside hydrolase" evidence="1">
    <location>
        <begin position="702"/>
        <end position="868"/>
    </location>
</feature>
<comment type="caution">
    <text evidence="2">The sequence shown here is derived from an EMBL/GenBank/DDBJ whole genome shotgun (WGS) entry which is preliminary data.</text>
</comment>
<dbReference type="RefSeq" id="WP_094550175.1">
    <property type="nucleotide sequence ID" value="NZ_MQWB01000001.1"/>
</dbReference>
<dbReference type="InterPro" id="IPR012341">
    <property type="entry name" value="6hp_glycosidase-like_sf"/>
</dbReference>
<dbReference type="InterPro" id="IPR054491">
    <property type="entry name" value="MGH1-like_GH"/>
</dbReference>
<keyword evidence="3" id="KW-1185">Reference proteome</keyword>
<dbReference type="SUPFAM" id="SSF48208">
    <property type="entry name" value="Six-hairpin glycosidases"/>
    <property type="match status" value="1"/>
</dbReference>